<evidence type="ECO:0000313" key="7">
    <source>
        <dbReference type="Proteomes" id="UP001241092"/>
    </source>
</evidence>
<proteinExistence type="predicted"/>
<organism evidence="6 7">
    <name type="scientific">Mycolicibacterium mageritense</name>
    <name type="common">Mycobacterium mageritense</name>
    <dbReference type="NCBI Taxonomy" id="53462"/>
    <lineage>
        <taxon>Bacteria</taxon>
        <taxon>Bacillati</taxon>
        <taxon>Actinomycetota</taxon>
        <taxon>Actinomycetes</taxon>
        <taxon>Mycobacteriales</taxon>
        <taxon>Mycobacteriaceae</taxon>
        <taxon>Mycolicibacterium</taxon>
    </lineage>
</organism>
<dbReference type="PANTHER" id="PTHR10799">
    <property type="entry name" value="SNF2/RAD54 HELICASE FAMILY"/>
    <property type="match status" value="1"/>
</dbReference>
<dbReference type="SMART" id="SM00487">
    <property type="entry name" value="DEXDc"/>
    <property type="match status" value="1"/>
</dbReference>
<reference evidence="6" key="1">
    <citation type="submission" date="2023-03" db="EMBL/GenBank/DDBJ databases">
        <title>Draft genome sequence of a Mycolicibacterium mageritense strain H4_3_1 isolated from a hybrid biological-inorganic system reactor.</title>
        <authorList>
            <person name="Feng X."/>
            <person name="Kazama D."/>
            <person name="Sato K."/>
            <person name="Kobayashi H."/>
        </authorList>
    </citation>
    <scope>NUCLEOTIDE SEQUENCE</scope>
    <source>
        <strain evidence="6">H4_3_1</strain>
    </source>
</reference>
<dbReference type="SUPFAM" id="SSF52540">
    <property type="entry name" value="P-loop containing nucleoside triphosphate hydrolases"/>
    <property type="match status" value="2"/>
</dbReference>
<evidence type="ECO:0008006" key="8">
    <source>
        <dbReference type="Google" id="ProtNLM"/>
    </source>
</evidence>
<dbReference type="InterPro" id="IPR049730">
    <property type="entry name" value="SNF2/RAD54-like_C"/>
</dbReference>
<dbReference type="InterPro" id="IPR001650">
    <property type="entry name" value="Helicase_C-like"/>
</dbReference>
<dbReference type="PROSITE" id="PS51192">
    <property type="entry name" value="HELICASE_ATP_BIND_1"/>
    <property type="match status" value="1"/>
</dbReference>
<sequence>MSHPRWVGMQSWPPPEPVGGWPYPPHMGPGFGFGIARDELIRDFGAQSTVRGERYAAEGRVRDIEFDDDERVLRGRCVGSHGQVYVLEVGLSQGNRVAAEWALCSCPVGSFCKHAVALLLAAAPSDAAHPPLERWRYLLDKVLDELAAPEDGGKPIGLQFSVVAPTRYRPGTLLTLRPLTLGKRGTWITRALTWRRLIDHAPAAEFDPDQYRAVRALALALDQHHPPYSHDAVVLNGMPADLWPRLVEVLDAGVTVLADAASGIRAVELIKNVHLRLDFNAEDTGGAVMSVALIVDGQQQDSDGVGLIGMPAPHGMFQVVDSVLRLGAFDPMPGPTMAALLGHHEQVHIPADMAREVAVDILPRLANRVDMEVEDGLFVPPTITGPAPVLTVKVVDGGARAFWSTRYQVNDQHHDFDPASHAGLIGYRDAAAEDALWQRVTPALQAVAGAAQDWKRQATQHVNRRISSTLDAAAIHEFRAIVNAATARDAVAAASRATLLGAVNLTLVESAVLIGQTLPRLDCFDELVVDSDERHRPAAADPLLSFSGDTSLPGDWFSLNITVSVDGETVALAEVIRELSAGATHMMLPSGVYFRLDTPELVRLRALLDEARALGEIDGERVNAASLNTTLWDELLELGVVDAQLARWRAHLARLAAARPPVPVDPPAGLDADLRDYQRDGLDWLSFLWDNQLGGILADDMGLGKTVQTLALIARAVTAGAGKFLVVAPTSVARNWLAECRKFTPDLSAVVVTSTDARGPVRLAEQVAGADIVVTSYTLLRMDVAAYSQIQWAGMVLDEAQFVKNHHSKTHQSARLLDVPFKLAITGTPMENNLMELWSLLSITVPGLFPSPKVFDTYFRKPIESGEADDRLPVLRRRIKPVLLRRTKSQVLTELPAKSEQVLTIGLSAKHRKIYDTRLARERQKVLGLLGDWEKNRFEVFRSLTLLRQLSLHPGLVDDSARAVGSAKIDFLGEQLEQLVAEGHSALVFSQFTGFLGLVRAHLDAAGIGYSYLDGSVDSEGRARAIEDFGDGTKQVFLISLKAGGFGLNLTAADYCFLCDPWWSPAAEAQAVDRAHRIGQTRPVSVYRLVADNTIEEKVVALQDRKRALFAAVVDDGDLFGSTITASDIRELLG</sequence>
<protein>
    <recommendedName>
        <fullName evidence="8">Helicase SNF2</fullName>
    </recommendedName>
</protein>
<evidence type="ECO:0000259" key="3">
    <source>
        <dbReference type="PROSITE" id="PS50966"/>
    </source>
</evidence>
<dbReference type="InterPro" id="IPR000330">
    <property type="entry name" value="SNF2_N"/>
</dbReference>
<dbReference type="InterPro" id="IPR014001">
    <property type="entry name" value="Helicase_ATP-bd"/>
</dbReference>
<keyword evidence="2" id="KW-0479">Metal-binding</keyword>
<dbReference type="CDD" id="cd18012">
    <property type="entry name" value="DEXQc_arch_SWI2_SNF2"/>
    <property type="match status" value="1"/>
</dbReference>
<dbReference type="Pfam" id="PF00176">
    <property type="entry name" value="SNF2-rel_dom"/>
    <property type="match status" value="1"/>
</dbReference>
<dbReference type="AlphaFoldDB" id="A0AAI8TZ37"/>
<evidence type="ECO:0000256" key="1">
    <source>
        <dbReference type="ARBA" id="ARBA00022801"/>
    </source>
</evidence>
<keyword evidence="2" id="KW-0862">Zinc</keyword>
<dbReference type="CDD" id="cd18793">
    <property type="entry name" value="SF2_C_SNF"/>
    <property type="match status" value="1"/>
</dbReference>
<dbReference type="InterPro" id="IPR038718">
    <property type="entry name" value="SNF2-like_sf"/>
</dbReference>
<dbReference type="EMBL" id="AP027452">
    <property type="protein sequence ID" value="BDY31130.1"/>
    <property type="molecule type" value="Genomic_DNA"/>
</dbReference>
<evidence type="ECO:0000313" key="6">
    <source>
        <dbReference type="EMBL" id="BDY31130.1"/>
    </source>
</evidence>
<accession>A0AAI8TZ37</accession>
<dbReference type="PROSITE" id="PS51194">
    <property type="entry name" value="HELICASE_CTER"/>
    <property type="match status" value="1"/>
</dbReference>
<name>A0AAI8TZ37_MYCME</name>
<dbReference type="InterPro" id="IPR007527">
    <property type="entry name" value="Znf_SWIM"/>
</dbReference>
<evidence type="ECO:0000259" key="5">
    <source>
        <dbReference type="PROSITE" id="PS51194"/>
    </source>
</evidence>
<dbReference type="Pfam" id="PF00271">
    <property type="entry name" value="Helicase_C"/>
    <property type="match status" value="1"/>
</dbReference>
<dbReference type="SMART" id="SM00490">
    <property type="entry name" value="HELICc"/>
    <property type="match status" value="1"/>
</dbReference>
<keyword evidence="1" id="KW-0378">Hydrolase</keyword>
<dbReference type="PROSITE" id="PS50966">
    <property type="entry name" value="ZF_SWIM"/>
    <property type="match status" value="1"/>
</dbReference>
<evidence type="ECO:0000259" key="4">
    <source>
        <dbReference type="PROSITE" id="PS51192"/>
    </source>
</evidence>
<feature type="domain" description="SWIM-type" evidence="3">
    <location>
        <begin position="85"/>
        <end position="123"/>
    </location>
</feature>
<dbReference type="GO" id="GO:0008270">
    <property type="term" value="F:zinc ion binding"/>
    <property type="evidence" value="ECO:0007669"/>
    <property type="project" value="UniProtKB-KW"/>
</dbReference>
<dbReference type="Proteomes" id="UP001241092">
    <property type="component" value="Chromosome"/>
</dbReference>
<evidence type="ECO:0000256" key="2">
    <source>
        <dbReference type="PROSITE-ProRule" id="PRU00325"/>
    </source>
</evidence>
<dbReference type="Gene3D" id="3.40.50.300">
    <property type="entry name" value="P-loop containing nucleotide triphosphate hydrolases"/>
    <property type="match status" value="1"/>
</dbReference>
<dbReference type="InterPro" id="IPR027417">
    <property type="entry name" value="P-loop_NTPase"/>
</dbReference>
<feature type="domain" description="Helicase C-terminal" evidence="5">
    <location>
        <begin position="975"/>
        <end position="1120"/>
    </location>
</feature>
<keyword evidence="2" id="KW-0863">Zinc-finger</keyword>
<dbReference type="GO" id="GO:0016787">
    <property type="term" value="F:hydrolase activity"/>
    <property type="evidence" value="ECO:0007669"/>
    <property type="project" value="UniProtKB-KW"/>
</dbReference>
<feature type="domain" description="Helicase ATP-binding" evidence="4">
    <location>
        <begin position="686"/>
        <end position="847"/>
    </location>
</feature>
<dbReference type="Gene3D" id="3.40.50.10810">
    <property type="entry name" value="Tandem AAA-ATPase domain"/>
    <property type="match status" value="1"/>
</dbReference>
<gene>
    <name evidence="6" type="ORF">hbim_05082</name>
</gene>
<dbReference type="GO" id="GO:0005524">
    <property type="term" value="F:ATP binding"/>
    <property type="evidence" value="ECO:0007669"/>
    <property type="project" value="InterPro"/>
</dbReference>